<dbReference type="InterPro" id="IPR050695">
    <property type="entry name" value="N-acetylmuramoyl_amidase_3"/>
</dbReference>
<dbReference type="OrthoDB" id="9763643at2"/>
<dbReference type="RefSeq" id="WP_091226815.1">
    <property type="nucleotide sequence ID" value="NZ_FNBG01000002.1"/>
</dbReference>
<dbReference type="GO" id="GO:0030288">
    <property type="term" value="C:outer membrane-bounded periplasmic space"/>
    <property type="evidence" value="ECO:0007669"/>
    <property type="project" value="TreeGrafter"/>
</dbReference>
<keyword evidence="4" id="KW-1185">Reference proteome</keyword>
<protein>
    <submittedName>
        <fullName evidence="3">N-acetylmuramoyl-L-alanine amidase</fullName>
    </submittedName>
</protein>
<organism evidence="3 4">
    <name type="scientific">Fontibacillus panacisegetis</name>
    <dbReference type="NCBI Taxonomy" id="670482"/>
    <lineage>
        <taxon>Bacteria</taxon>
        <taxon>Bacillati</taxon>
        <taxon>Bacillota</taxon>
        <taxon>Bacilli</taxon>
        <taxon>Bacillales</taxon>
        <taxon>Paenibacillaceae</taxon>
        <taxon>Fontibacillus</taxon>
    </lineage>
</organism>
<evidence type="ECO:0000313" key="4">
    <source>
        <dbReference type="Proteomes" id="UP000198972"/>
    </source>
</evidence>
<reference evidence="3 4" key="1">
    <citation type="submission" date="2016-10" db="EMBL/GenBank/DDBJ databases">
        <authorList>
            <person name="de Groot N.N."/>
        </authorList>
    </citation>
    <scope>NUCLEOTIDE SEQUENCE [LARGE SCALE GENOMIC DNA]</scope>
    <source>
        <strain evidence="3 4">DSM 28129</strain>
    </source>
</reference>
<proteinExistence type="predicted"/>
<dbReference type="STRING" id="670482.SAMN04488542_102253"/>
<gene>
    <name evidence="3" type="ORF">SAMN04488542_102253</name>
</gene>
<dbReference type="PANTHER" id="PTHR30404:SF0">
    <property type="entry name" value="N-ACETYLMURAMOYL-L-ALANINE AMIDASE AMIC"/>
    <property type="match status" value="1"/>
</dbReference>
<accession>A0A1G7G1D6</accession>
<dbReference type="Proteomes" id="UP000198972">
    <property type="component" value="Unassembled WGS sequence"/>
</dbReference>
<dbReference type="Gene3D" id="3.40.630.40">
    <property type="entry name" value="Zn-dependent exopeptidases"/>
    <property type="match status" value="1"/>
</dbReference>
<dbReference type="PANTHER" id="PTHR30404">
    <property type="entry name" value="N-ACETYLMURAMOYL-L-ALANINE AMIDASE"/>
    <property type="match status" value="1"/>
</dbReference>
<dbReference type="SUPFAM" id="SSF53187">
    <property type="entry name" value="Zn-dependent exopeptidases"/>
    <property type="match status" value="1"/>
</dbReference>
<evidence type="ECO:0000256" key="1">
    <source>
        <dbReference type="ARBA" id="ARBA00022801"/>
    </source>
</evidence>
<dbReference type="EMBL" id="FNBG01000002">
    <property type="protein sequence ID" value="SDE82004.1"/>
    <property type="molecule type" value="Genomic_DNA"/>
</dbReference>
<feature type="domain" description="MurNAc-LAA" evidence="2">
    <location>
        <begin position="64"/>
        <end position="176"/>
    </location>
</feature>
<dbReference type="AlphaFoldDB" id="A0A1G7G1D6"/>
<dbReference type="SMART" id="SM00646">
    <property type="entry name" value="Ami_3"/>
    <property type="match status" value="1"/>
</dbReference>
<evidence type="ECO:0000259" key="2">
    <source>
        <dbReference type="SMART" id="SM00646"/>
    </source>
</evidence>
<dbReference type="CDD" id="cd02696">
    <property type="entry name" value="MurNAc-LAA"/>
    <property type="match status" value="1"/>
</dbReference>
<name>A0A1G7G1D6_9BACL</name>
<dbReference type="Pfam" id="PF07833">
    <property type="entry name" value="Cu_amine_oxidN1"/>
    <property type="match status" value="1"/>
</dbReference>
<dbReference type="GO" id="GO:0008745">
    <property type="term" value="F:N-acetylmuramoyl-L-alanine amidase activity"/>
    <property type="evidence" value="ECO:0007669"/>
    <property type="project" value="InterPro"/>
</dbReference>
<dbReference type="Pfam" id="PF01520">
    <property type="entry name" value="Amidase_3"/>
    <property type="match status" value="1"/>
</dbReference>
<dbReference type="SUPFAM" id="SSF55383">
    <property type="entry name" value="Copper amine oxidase, domain N"/>
    <property type="match status" value="1"/>
</dbReference>
<dbReference type="InterPro" id="IPR036582">
    <property type="entry name" value="Mao_N_sf"/>
</dbReference>
<sequence length="246" mass="26564">MKRVWLDAGHGGKDPGATGHGLQEKDIALVLSLAIKDKLESEYEDVQVGLSRSTDVFLELKERSNKANAAGADILVSIHCNAGGGAGGFESFRYTSASIATADLQHALHTEIMSALKSYGVNDRGQKAANLHMCRESRMPAVLTENLFIDVKNDADKLKQTDIIKLLVNGHAIGIAKYLGLRKKDVLAPINETTVKVIINGKLIENVKQMDQVTYVPLRTICDALGAKVSWDHHTKTATVSGASPH</sequence>
<dbReference type="InterPro" id="IPR012854">
    <property type="entry name" value="Cu_amine_oxidase-like_N"/>
</dbReference>
<dbReference type="InterPro" id="IPR002508">
    <property type="entry name" value="MurNAc-LAA_cat"/>
</dbReference>
<dbReference type="GO" id="GO:0009253">
    <property type="term" value="P:peptidoglycan catabolic process"/>
    <property type="evidence" value="ECO:0007669"/>
    <property type="project" value="InterPro"/>
</dbReference>
<evidence type="ECO:0000313" key="3">
    <source>
        <dbReference type="EMBL" id="SDE82004.1"/>
    </source>
</evidence>
<keyword evidence="1" id="KW-0378">Hydrolase</keyword>
<dbReference type="Gene3D" id="3.30.457.10">
    <property type="entry name" value="Copper amine oxidase-like, N-terminal domain"/>
    <property type="match status" value="1"/>
</dbReference>